<accession>A0A024TQP0</accession>
<dbReference type="RefSeq" id="XP_008874708.1">
    <property type="nucleotide sequence ID" value="XM_008876486.1"/>
</dbReference>
<organism evidence="2">
    <name type="scientific">Aphanomyces invadans</name>
    <dbReference type="NCBI Taxonomy" id="157072"/>
    <lineage>
        <taxon>Eukaryota</taxon>
        <taxon>Sar</taxon>
        <taxon>Stramenopiles</taxon>
        <taxon>Oomycota</taxon>
        <taxon>Saprolegniomycetes</taxon>
        <taxon>Saprolegniales</taxon>
        <taxon>Verrucalvaceae</taxon>
        <taxon>Aphanomyces</taxon>
    </lineage>
</organism>
<dbReference type="AlphaFoldDB" id="A0A024TQP0"/>
<protein>
    <submittedName>
        <fullName evidence="2">Uncharacterized protein</fullName>
    </submittedName>
</protein>
<dbReference type="VEuPathDB" id="FungiDB:H310_10197"/>
<feature type="region of interest" description="Disordered" evidence="1">
    <location>
        <begin position="1"/>
        <end position="22"/>
    </location>
</feature>
<name>A0A024TQP0_9STRA</name>
<feature type="compositionally biased region" description="Basic and acidic residues" evidence="1">
    <location>
        <begin position="7"/>
        <end position="16"/>
    </location>
</feature>
<sequence length="152" mass="16705">MKWRRTSGHDRRERGQHLPGGRSTPACDLLHLAFHFTADDLREYKDAQGIEPTSAIPQSKFRPFMRHHVMEHGLPLRLDAATNNIATRSANGVVCGAISATDDEGLYLLITTESDTTSTSSTRSTGPNINSNVFAATFPSVRRGKQAKTQKA</sequence>
<dbReference type="GeneID" id="20087247"/>
<dbReference type="EMBL" id="KI913976">
    <property type="protein sequence ID" value="ETV96445.1"/>
    <property type="molecule type" value="Genomic_DNA"/>
</dbReference>
<proteinExistence type="predicted"/>
<reference evidence="2" key="1">
    <citation type="submission" date="2013-12" db="EMBL/GenBank/DDBJ databases">
        <title>The Genome Sequence of Aphanomyces invadans NJM9701.</title>
        <authorList>
            <consortium name="The Broad Institute Genomics Platform"/>
            <person name="Russ C."/>
            <person name="Tyler B."/>
            <person name="van West P."/>
            <person name="Dieguez-Uribeondo J."/>
            <person name="Young S.K."/>
            <person name="Zeng Q."/>
            <person name="Gargeya S."/>
            <person name="Fitzgerald M."/>
            <person name="Abouelleil A."/>
            <person name="Alvarado L."/>
            <person name="Chapman S.B."/>
            <person name="Gainer-Dewar J."/>
            <person name="Goldberg J."/>
            <person name="Griggs A."/>
            <person name="Gujja S."/>
            <person name="Hansen M."/>
            <person name="Howarth C."/>
            <person name="Imamovic A."/>
            <person name="Ireland A."/>
            <person name="Larimer J."/>
            <person name="McCowan C."/>
            <person name="Murphy C."/>
            <person name="Pearson M."/>
            <person name="Poon T.W."/>
            <person name="Priest M."/>
            <person name="Roberts A."/>
            <person name="Saif S."/>
            <person name="Shea T."/>
            <person name="Sykes S."/>
            <person name="Wortman J."/>
            <person name="Nusbaum C."/>
            <person name="Birren B."/>
        </authorList>
    </citation>
    <scope>NUCLEOTIDE SEQUENCE [LARGE SCALE GENOMIC DNA]</scope>
    <source>
        <strain evidence="2">NJM9701</strain>
    </source>
</reference>
<evidence type="ECO:0000256" key="1">
    <source>
        <dbReference type="SAM" id="MobiDB-lite"/>
    </source>
</evidence>
<gene>
    <name evidence="2" type="ORF">H310_10197</name>
</gene>
<evidence type="ECO:0000313" key="2">
    <source>
        <dbReference type="EMBL" id="ETV96445.1"/>
    </source>
</evidence>